<reference evidence="6" key="1">
    <citation type="submission" date="2014-11" db="EMBL/GenBank/DDBJ databases">
        <authorList>
            <person name="Zhu J."/>
            <person name="Qi W."/>
            <person name="Song R."/>
        </authorList>
    </citation>
    <scope>NUCLEOTIDE SEQUENCE</scope>
</reference>
<dbReference type="Pfam" id="PF04135">
    <property type="entry name" value="Nop10p"/>
    <property type="match status" value="1"/>
</dbReference>
<dbReference type="EMBL" id="KP211846">
    <property type="protein sequence ID" value="ANV79661.1"/>
    <property type="molecule type" value="Genomic_DNA"/>
</dbReference>
<proteinExistence type="inferred from homology"/>
<evidence type="ECO:0000256" key="1">
    <source>
        <dbReference type="ARBA" id="ARBA00009462"/>
    </source>
</evidence>
<dbReference type="GO" id="GO:0006364">
    <property type="term" value="P:rRNA processing"/>
    <property type="evidence" value="ECO:0007669"/>
    <property type="project" value="UniProtKB-KW"/>
</dbReference>
<reference evidence="6" key="2">
    <citation type="journal article" date="2015" name="ISME J.">
        <title>A new class of marine Euryarchaeota group II from the Mediterranean deep chlorophyll maximum.</title>
        <authorList>
            <person name="Martin-Cuadrado A.B."/>
            <person name="Garcia-Heredia I."/>
            <person name="Molto A.G."/>
            <person name="Lopez-Ubeda R."/>
            <person name="Kimes N."/>
            <person name="Lopez-Garcia P."/>
            <person name="Moreira D."/>
            <person name="Rodriguez-Valera F."/>
        </authorList>
    </citation>
    <scope>NUCLEOTIDE SEQUENCE</scope>
</reference>
<evidence type="ECO:0000313" key="6">
    <source>
        <dbReference type="EMBL" id="ANV79661.1"/>
    </source>
</evidence>
<dbReference type="GO" id="GO:0001522">
    <property type="term" value="P:pseudouridine synthesis"/>
    <property type="evidence" value="ECO:0007669"/>
    <property type="project" value="InterPro"/>
</dbReference>
<dbReference type="Gene3D" id="2.20.28.40">
    <property type="entry name" value="H/ACA ribonucleoprotein complex, subunit Nop10"/>
    <property type="match status" value="1"/>
</dbReference>
<dbReference type="GO" id="GO:0030515">
    <property type="term" value="F:snoRNA binding"/>
    <property type="evidence" value="ECO:0007669"/>
    <property type="project" value="InterPro"/>
</dbReference>
<protein>
    <submittedName>
        <fullName evidence="6">Putative Zn-ribbon RNA-binding protein</fullName>
    </submittedName>
</protein>
<dbReference type="SUPFAM" id="SSF144210">
    <property type="entry name" value="Nop10-like SnoRNP"/>
    <property type="match status" value="1"/>
</dbReference>
<dbReference type="InterPro" id="IPR036756">
    <property type="entry name" value="H/ACA_rnp_Nop10_sf"/>
</dbReference>
<keyword evidence="4" id="KW-0687">Ribonucleoprotein</keyword>
<dbReference type="GO" id="GO:1990904">
    <property type="term" value="C:ribonucleoprotein complex"/>
    <property type="evidence" value="ECO:0007669"/>
    <property type="project" value="UniProtKB-KW"/>
</dbReference>
<evidence type="ECO:0000256" key="5">
    <source>
        <dbReference type="SAM" id="MobiDB-lite"/>
    </source>
</evidence>
<sequence length="73" mass="8297">MVRTKLQRCNDCGEYGLGEICKKCNGKMEAVAPLKYSPEDPQGARRRQRVDAGSDEWVESLPTPRKVIEDEEE</sequence>
<accession>A0A1B1TBJ4</accession>
<dbReference type="InterPro" id="IPR007264">
    <property type="entry name" value="H/ACA_rnp_Nop10"/>
</dbReference>
<feature type="region of interest" description="Disordered" evidence="5">
    <location>
        <begin position="35"/>
        <end position="73"/>
    </location>
</feature>
<evidence type="ECO:0000256" key="2">
    <source>
        <dbReference type="ARBA" id="ARBA00022517"/>
    </source>
</evidence>
<keyword evidence="3" id="KW-0698">rRNA processing</keyword>
<keyword evidence="2" id="KW-0690">Ribosome biogenesis</keyword>
<organism evidence="6">
    <name type="scientific">uncultured Poseidoniia archaeon</name>
    <dbReference type="NCBI Taxonomy" id="1697135"/>
    <lineage>
        <taxon>Archaea</taxon>
        <taxon>Methanobacteriati</taxon>
        <taxon>Thermoplasmatota</taxon>
        <taxon>Candidatus Poseidoniia</taxon>
        <taxon>environmental samples</taxon>
    </lineage>
</organism>
<comment type="similarity">
    <text evidence="1">Belongs to the NOP10 family.</text>
</comment>
<name>A0A1B1TBJ4_9ARCH</name>
<dbReference type="AlphaFoldDB" id="A0A1B1TBJ4"/>
<evidence type="ECO:0000256" key="4">
    <source>
        <dbReference type="ARBA" id="ARBA00023274"/>
    </source>
</evidence>
<evidence type="ECO:0000256" key="3">
    <source>
        <dbReference type="ARBA" id="ARBA00022552"/>
    </source>
</evidence>